<accession>A0A916N8D9</accession>
<evidence type="ECO:0000313" key="1">
    <source>
        <dbReference type="EMBL" id="CAG4883152.1"/>
    </source>
</evidence>
<dbReference type="SUPFAM" id="SSF52091">
    <property type="entry name" value="SpoIIaa-like"/>
    <property type="match status" value="1"/>
</dbReference>
<gene>
    <name evidence="1" type="ORF">GTOL_11034</name>
</gene>
<dbReference type="Gene3D" id="3.40.50.10600">
    <property type="entry name" value="SpoIIaa-like domains"/>
    <property type="match status" value="1"/>
</dbReference>
<sequence>MITIDHKEHLVTVAVLGEFTLADFQEFEALVSRASAPLNLLFDLRNMADFTLDVAWEEIKFARAHGHDFGKIAVLCRSQWVTWSAWLTRAIGDVDLEVFESLAQAEAWLAESP</sequence>
<name>A0A916N8D9_9PROT</name>
<proteinExistence type="predicted"/>
<evidence type="ECO:0000313" key="2">
    <source>
        <dbReference type="Proteomes" id="UP000742786"/>
    </source>
</evidence>
<protein>
    <submittedName>
        <fullName evidence="1">STAS/SEC14 domain-containing protein</fullName>
    </submittedName>
</protein>
<organism evidence="1 2">
    <name type="scientific">Georgfuchsia toluolica</name>
    <dbReference type="NCBI Taxonomy" id="424218"/>
    <lineage>
        <taxon>Bacteria</taxon>
        <taxon>Pseudomonadati</taxon>
        <taxon>Pseudomonadota</taxon>
        <taxon>Betaproteobacteria</taxon>
        <taxon>Nitrosomonadales</taxon>
        <taxon>Sterolibacteriaceae</taxon>
        <taxon>Georgfuchsia</taxon>
    </lineage>
</organism>
<dbReference type="Pfam" id="PF11964">
    <property type="entry name" value="SpoIIAA-like"/>
    <property type="match status" value="1"/>
</dbReference>
<dbReference type="InterPro" id="IPR036513">
    <property type="entry name" value="STAS_dom_sf"/>
</dbReference>
<dbReference type="InterPro" id="IPR021866">
    <property type="entry name" value="SpoIIAA-like"/>
</dbReference>
<reference evidence="1" key="1">
    <citation type="submission" date="2021-04" db="EMBL/GenBank/DDBJ databases">
        <authorList>
            <person name="Hornung B."/>
        </authorList>
    </citation>
    <scope>NUCLEOTIDE SEQUENCE</scope>
    <source>
        <strain evidence="1">G5G6</strain>
    </source>
</reference>
<dbReference type="EMBL" id="CAJQUM010000001">
    <property type="protein sequence ID" value="CAG4883152.1"/>
    <property type="molecule type" value="Genomic_DNA"/>
</dbReference>
<dbReference type="AlphaFoldDB" id="A0A916N8D9"/>
<keyword evidence="2" id="KW-1185">Reference proteome</keyword>
<dbReference type="InterPro" id="IPR038396">
    <property type="entry name" value="SpoIIAA-like_sf"/>
</dbReference>
<comment type="caution">
    <text evidence="1">The sequence shown here is derived from an EMBL/GenBank/DDBJ whole genome shotgun (WGS) entry which is preliminary data.</text>
</comment>
<dbReference type="RefSeq" id="WP_220635147.1">
    <property type="nucleotide sequence ID" value="NZ_CAJQUM010000001.1"/>
</dbReference>
<dbReference type="Proteomes" id="UP000742786">
    <property type="component" value="Unassembled WGS sequence"/>
</dbReference>